<gene>
    <name evidence="1" type="ORF">Mucpa_6438</name>
</gene>
<dbReference type="RefSeq" id="WP_008512269.1">
    <property type="nucleotide sequence ID" value="NZ_CM001403.1"/>
</dbReference>
<accession>H1Y805</accession>
<dbReference type="HOGENOM" id="CLU_2652588_0_0_10"/>
<dbReference type="STRING" id="714943.Mucpa_6438"/>
<sequence length="87" mass="10082">MIEPFDIEIGEITYAVFPEEDNIYTIFKDGLEFAKIQKDTDDVWLKLDTETEMPLFNNDEEINNIGKGIVLYQENGGADEEDEDEEE</sequence>
<keyword evidence="2" id="KW-1185">Reference proteome</keyword>
<evidence type="ECO:0000313" key="1">
    <source>
        <dbReference type="EMBL" id="EHQ30491.1"/>
    </source>
</evidence>
<reference evidence="1" key="1">
    <citation type="submission" date="2011-09" db="EMBL/GenBank/DDBJ databases">
        <title>The permanent draft genome of Mucilaginibacter paludis DSM 18603.</title>
        <authorList>
            <consortium name="US DOE Joint Genome Institute (JGI-PGF)"/>
            <person name="Lucas S."/>
            <person name="Han J."/>
            <person name="Lapidus A."/>
            <person name="Bruce D."/>
            <person name="Goodwin L."/>
            <person name="Pitluck S."/>
            <person name="Peters L."/>
            <person name="Kyrpides N."/>
            <person name="Mavromatis K."/>
            <person name="Ivanova N."/>
            <person name="Mikhailova N."/>
            <person name="Held B."/>
            <person name="Detter J.C."/>
            <person name="Tapia R."/>
            <person name="Han C."/>
            <person name="Land M."/>
            <person name="Hauser L."/>
            <person name="Markowitz V."/>
            <person name="Cheng J.-F."/>
            <person name="Hugenholtz P."/>
            <person name="Woyke T."/>
            <person name="Wu D."/>
            <person name="Tindall B."/>
            <person name="Brambilla E."/>
            <person name="Klenk H.-P."/>
            <person name="Eisen J.A."/>
        </authorList>
    </citation>
    <scope>NUCLEOTIDE SEQUENCE [LARGE SCALE GENOMIC DNA]</scope>
    <source>
        <strain evidence="1">DSM 18603</strain>
    </source>
</reference>
<dbReference type="AlphaFoldDB" id="H1Y805"/>
<dbReference type="eggNOG" id="ENOG50334P0">
    <property type="taxonomic scope" value="Bacteria"/>
</dbReference>
<name>H1Y805_9SPHI</name>
<dbReference type="OrthoDB" id="710963at2"/>
<protein>
    <submittedName>
        <fullName evidence="1">Uncharacterized protein</fullName>
    </submittedName>
</protein>
<dbReference type="Proteomes" id="UP000002774">
    <property type="component" value="Chromosome"/>
</dbReference>
<proteinExistence type="predicted"/>
<organism evidence="1 2">
    <name type="scientific">Mucilaginibacter paludis DSM 18603</name>
    <dbReference type="NCBI Taxonomy" id="714943"/>
    <lineage>
        <taxon>Bacteria</taxon>
        <taxon>Pseudomonadati</taxon>
        <taxon>Bacteroidota</taxon>
        <taxon>Sphingobacteriia</taxon>
        <taxon>Sphingobacteriales</taxon>
        <taxon>Sphingobacteriaceae</taxon>
        <taxon>Mucilaginibacter</taxon>
    </lineage>
</organism>
<dbReference type="EMBL" id="CM001403">
    <property type="protein sequence ID" value="EHQ30491.1"/>
    <property type="molecule type" value="Genomic_DNA"/>
</dbReference>
<evidence type="ECO:0000313" key="2">
    <source>
        <dbReference type="Proteomes" id="UP000002774"/>
    </source>
</evidence>